<dbReference type="Gene3D" id="2.60.120.10">
    <property type="entry name" value="Jelly Rolls"/>
    <property type="match status" value="1"/>
</dbReference>
<dbReference type="CDD" id="cd00038">
    <property type="entry name" value="CAP_ED"/>
    <property type="match status" value="1"/>
</dbReference>
<dbReference type="InterPro" id="IPR000595">
    <property type="entry name" value="cNMP-bd_dom"/>
</dbReference>
<organism evidence="2 3">
    <name type="scientific">Chryseolinea lacunae</name>
    <dbReference type="NCBI Taxonomy" id="2801331"/>
    <lineage>
        <taxon>Bacteria</taxon>
        <taxon>Pseudomonadati</taxon>
        <taxon>Bacteroidota</taxon>
        <taxon>Cytophagia</taxon>
        <taxon>Cytophagales</taxon>
        <taxon>Fulvivirgaceae</taxon>
        <taxon>Chryseolinea</taxon>
    </lineage>
</organism>
<dbReference type="InterPro" id="IPR018490">
    <property type="entry name" value="cNMP-bd_dom_sf"/>
</dbReference>
<feature type="domain" description="Cyclic nucleotide-binding" evidence="1">
    <location>
        <begin position="1"/>
        <end position="114"/>
    </location>
</feature>
<accession>A0ABS1KMK7</accession>
<evidence type="ECO:0000313" key="3">
    <source>
        <dbReference type="Proteomes" id="UP000613030"/>
    </source>
</evidence>
<dbReference type="Pfam" id="PF00027">
    <property type="entry name" value="cNMP_binding"/>
    <property type="match status" value="1"/>
</dbReference>
<dbReference type="PROSITE" id="PS50042">
    <property type="entry name" value="CNMP_BINDING_3"/>
    <property type="match status" value="1"/>
</dbReference>
<dbReference type="SUPFAM" id="SSF51206">
    <property type="entry name" value="cAMP-binding domain-like"/>
    <property type="match status" value="1"/>
</dbReference>
<protein>
    <submittedName>
        <fullName evidence="2">Crp/Fnr family transcriptional regulator</fullName>
    </submittedName>
</protein>
<proteinExistence type="predicted"/>
<dbReference type="RefSeq" id="WP_202007895.1">
    <property type="nucleotide sequence ID" value="NZ_JAERRB010000001.1"/>
</dbReference>
<comment type="caution">
    <text evidence="2">The sequence shown here is derived from an EMBL/GenBank/DDBJ whole genome shotgun (WGS) entry which is preliminary data.</text>
</comment>
<keyword evidence="3" id="KW-1185">Reference proteome</keyword>
<evidence type="ECO:0000259" key="1">
    <source>
        <dbReference type="PROSITE" id="PS50042"/>
    </source>
</evidence>
<dbReference type="InterPro" id="IPR014710">
    <property type="entry name" value="RmlC-like_jellyroll"/>
</dbReference>
<dbReference type="EMBL" id="JAERRB010000001">
    <property type="protein sequence ID" value="MBL0740569.1"/>
    <property type="molecule type" value="Genomic_DNA"/>
</dbReference>
<name>A0ABS1KMK7_9BACT</name>
<reference evidence="2 3" key="1">
    <citation type="submission" date="2021-01" db="EMBL/GenBank/DDBJ databases">
        <title>Chryseolinea sp. Jin1 Genome sequencing and assembly.</title>
        <authorList>
            <person name="Kim I."/>
        </authorList>
    </citation>
    <scope>NUCLEOTIDE SEQUENCE [LARGE SCALE GENOMIC DNA]</scope>
    <source>
        <strain evidence="2 3">Jin1</strain>
    </source>
</reference>
<evidence type="ECO:0000313" key="2">
    <source>
        <dbReference type="EMBL" id="MBL0740569.1"/>
    </source>
</evidence>
<dbReference type="Proteomes" id="UP000613030">
    <property type="component" value="Unassembled WGS sequence"/>
</dbReference>
<gene>
    <name evidence="2" type="ORF">JI741_05030</name>
</gene>
<sequence>MFESFKKYILSRVVITDAEFERIAAVSTIRRLRKKQYLLQEGDVWRFNAFVVSGLVRLYRVDDKGTEHVVNFAKENWWTGDRESLLSGKPSKFNIDAVEPTEVLLIGKEEFDVICREIPAMATMVHDIIQKSFVATQNRLLVHKDFTAEEKYLDMMEKYPDFILRIPLGMIASYLGITPETLSRIRNQVKK</sequence>